<protein>
    <submittedName>
        <fullName evidence="1">Uncharacterized protein</fullName>
    </submittedName>
</protein>
<dbReference type="EMBL" id="CM023487">
    <property type="protein sequence ID" value="KAH6925567.1"/>
    <property type="molecule type" value="Genomic_DNA"/>
</dbReference>
<evidence type="ECO:0000313" key="1">
    <source>
        <dbReference type="EMBL" id="KAH6925567.1"/>
    </source>
</evidence>
<reference evidence="1" key="1">
    <citation type="submission" date="2020-05" db="EMBL/GenBank/DDBJ databases">
        <title>Large-scale comparative analyses of tick genomes elucidate their genetic diversity and vector capacities.</title>
        <authorList>
            <person name="Jia N."/>
            <person name="Wang J."/>
            <person name="Shi W."/>
            <person name="Du L."/>
            <person name="Sun Y."/>
            <person name="Zhan W."/>
            <person name="Jiang J."/>
            <person name="Wang Q."/>
            <person name="Zhang B."/>
            <person name="Ji P."/>
            <person name="Sakyi L.B."/>
            <person name="Cui X."/>
            <person name="Yuan T."/>
            <person name="Jiang B."/>
            <person name="Yang W."/>
            <person name="Lam T.T.-Y."/>
            <person name="Chang Q."/>
            <person name="Ding S."/>
            <person name="Wang X."/>
            <person name="Zhu J."/>
            <person name="Ruan X."/>
            <person name="Zhao L."/>
            <person name="Wei J."/>
            <person name="Que T."/>
            <person name="Du C."/>
            <person name="Cheng J."/>
            <person name="Dai P."/>
            <person name="Han X."/>
            <person name="Huang E."/>
            <person name="Gao Y."/>
            <person name="Liu J."/>
            <person name="Shao H."/>
            <person name="Ye R."/>
            <person name="Li L."/>
            <person name="Wei W."/>
            <person name="Wang X."/>
            <person name="Wang C."/>
            <person name="Yang T."/>
            <person name="Huo Q."/>
            <person name="Li W."/>
            <person name="Guo W."/>
            <person name="Chen H."/>
            <person name="Zhou L."/>
            <person name="Ni X."/>
            <person name="Tian J."/>
            <person name="Zhou Y."/>
            <person name="Sheng Y."/>
            <person name="Liu T."/>
            <person name="Pan Y."/>
            <person name="Xia L."/>
            <person name="Li J."/>
            <person name="Zhao F."/>
            <person name="Cao W."/>
        </authorList>
    </citation>
    <scope>NUCLEOTIDE SEQUENCE</scope>
    <source>
        <strain evidence="1">Hyas-2018</strain>
    </source>
</reference>
<gene>
    <name evidence="1" type="ORF">HPB50_007278</name>
</gene>
<evidence type="ECO:0000313" key="2">
    <source>
        <dbReference type="Proteomes" id="UP000821845"/>
    </source>
</evidence>
<comment type="caution">
    <text evidence="1">The sequence shown here is derived from an EMBL/GenBank/DDBJ whole genome shotgun (WGS) entry which is preliminary data.</text>
</comment>
<keyword evidence="2" id="KW-1185">Reference proteome</keyword>
<organism evidence="1 2">
    <name type="scientific">Hyalomma asiaticum</name>
    <name type="common">Tick</name>
    <dbReference type="NCBI Taxonomy" id="266040"/>
    <lineage>
        <taxon>Eukaryota</taxon>
        <taxon>Metazoa</taxon>
        <taxon>Ecdysozoa</taxon>
        <taxon>Arthropoda</taxon>
        <taxon>Chelicerata</taxon>
        <taxon>Arachnida</taxon>
        <taxon>Acari</taxon>
        <taxon>Parasitiformes</taxon>
        <taxon>Ixodida</taxon>
        <taxon>Ixodoidea</taxon>
        <taxon>Ixodidae</taxon>
        <taxon>Hyalomminae</taxon>
        <taxon>Hyalomma</taxon>
    </lineage>
</organism>
<sequence length="283" mass="30769">MEEIRPLILKLRQDTAGTISLIRRLSGTTGGIKEATFFISFTPSFSVINYVASMHNWSMAEKNKLEVLVRKTVMPEVTTALLAVEAVIKVLGTSLTSLTASSAQLMQVEEFLSVAAPFGLLQFTEPSVVQGILRDKELSPPVDGAPKCRFFADCEKHLLSVSAASMASLKQCTSLTLERKVALIKEVEKGGRTKSNIAQEFGIPLSTLSAVLKNKQKVLNGYQQSFSSQQKWVQGCKFLGVDGVAAKCQSSQPSHHHSINDGEGICFGLANGARRLQLQQQLV</sequence>
<proteinExistence type="predicted"/>
<dbReference type="Proteomes" id="UP000821845">
    <property type="component" value="Chromosome 7"/>
</dbReference>
<accession>A0ACB7RXE7</accession>
<name>A0ACB7RXE7_HYAAI</name>